<dbReference type="GO" id="GO:0042834">
    <property type="term" value="F:peptidoglycan binding"/>
    <property type="evidence" value="ECO:0007669"/>
    <property type="project" value="InterPro"/>
</dbReference>
<dbReference type="EMBL" id="JBDNCH010000002">
    <property type="protein sequence ID" value="MEN9062673.1"/>
    <property type="molecule type" value="Genomic_DNA"/>
</dbReference>
<name>A0AAW9SUW2_9RHOB</name>
<feature type="domain" description="SPOR" evidence="1">
    <location>
        <begin position="19"/>
        <end position="64"/>
    </location>
</feature>
<dbReference type="Proteomes" id="UP001428774">
    <property type="component" value="Unassembled WGS sequence"/>
</dbReference>
<protein>
    <submittedName>
        <fullName evidence="2">SPOR domain-containing protein</fullName>
    </submittedName>
</protein>
<proteinExistence type="predicted"/>
<evidence type="ECO:0000259" key="1">
    <source>
        <dbReference type="Pfam" id="PF05036"/>
    </source>
</evidence>
<accession>A0AAW9SUW2</accession>
<dbReference type="Gene3D" id="3.30.70.1070">
    <property type="entry name" value="Sporulation related repeat"/>
    <property type="match status" value="1"/>
</dbReference>
<dbReference type="RefSeq" id="WP_347168060.1">
    <property type="nucleotide sequence ID" value="NZ_JBDNCH010000002.1"/>
</dbReference>
<dbReference type="InterPro" id="IPR007730">
    <property type="entry name" value="SPOR-like_dom"/>
</dbReference>
<organism evidence="2 3">
    <name type="scientific">Ponticoccus litoralis</name>
    <dbReference type="NCBI Taxonomy" id="422297"/>
    <lineage>
        <taxon>Bacteria</taxon>
        <taxon>Pseudomonadati</taxon>
        <taxon>Pseudomonadota</taxon>
        <taxon>Alphaproteobacteria</taxon>
        <taxon>Rhodobacterales</taxon>
        <taxon>Roseobacteraceae</taxon>
        <taxon>Ponticoccus</taxon>
    </lineage>
</organism>
<dbReference type="InterPro" id="IPR036680">
    <property type="entry name" value="SPOR-like_sf"/>
</dbReference>
<evidence type="ECO:0000313" key="3">
    <source>
        <dbReference type="Proteomes" id="UP001428774"/>
    </source>
</evidence>
<dbReference type="Pfam" id="PF05036">
    <property type="entry name" value="SPOR"/>
    <property type="match status" value="1"/>
</dbReference>
<keyword evidence="3" id="KW-1185">Reference proteome</keyword>
<reference evidence="2 3" key="1">
    <citation type="submission" date="2024-05" db="EMBL/GenBank/DDBJ databases">
        <title>Genome sequence of Ponticoccus litoralis KCCM 90028.</title>
        <authorList>
            <person name="Kim J.M."/>
            <person name="Lee J.K."/>
            <person name="Choi B.J."/>
            <person name="Bayburt H."/>
            <person name="Baek J.H."/>
            <person name="Jeon C.O."/>
        </authorList>
    </citation>
    <scope>NUCLEOTIDE SEQUENCE [LARGE SCALE GENOMIC DNA]</scope>
    <source>
        <strain evidence="2 3">KCCM 90028</strain>
    </source>
</reference>
<dbReference type="AlphaFoldDB" id="A0AAW9SUW2"/>
<evidence type="ECO:0000313" key="2">
    <source>
        <dbReference type="EMBL" id="MEN9062673.1"/>
    </source>
</evidence>
<gene>
    <name evidence="2" type="ORF">ABFB10_18495</name>
</gene>
<sequence>MARSEWDKLGGRLGEFLDGKDRVVQKASSGGRTFYRLRAHGFEDLADARRFCSALVSQNIDCIPVVTR</sequence>
<comment type="caution">
    <text evidence="2">The sequence shown here is derived from an EMBL/GenBank/DDBJ whole genome shotgun (WGS) entry which is preliminary data.</text>
</comment>